<dbReference type="Pfam" id="PF00117">
    <property type="entry name" value="GATase"/>
    <property type="match status" value="1"/>
</dbReference>
<feature type="binding site" evidence="11">
    <location>
        <position position="55"/>
    </location>
    <ligand>
        <name>L-glutamine</name>
        <dbReference type="ChEBI" id="CHEBI:58359"/>
    </ligand>
</feature>
<feature type="binding site" evidence="11">
    <location>
        <position position="290"/>
    </location>
    <ligand>
        <name>L-glutamine</name>
        <dbReference type="ChEBI" id="CHEBI:58359"/>
    </ligand>
</feature>
<reference evidence="13 14" key="1">
    <citation type="submission" date="2019-06" db="EMBL/GenBank/DDBJ databases">
        <title>Persicimonas caeni gen. nov., sp. nov., a predatory bacterium isolated from solar saltern.</title>
        <authorList>
            <person name="Wang S."/>
        </authorList>
    </citation>
    <scope>NUCLEOTIDE SEQUENCE [LARGE SCALE GENOMIC DNA]</scope>
    <source>
        <strain evidence="13 14">YN101</strain>
    </source>
</reference>
<dbReference type="Gene3D" id="3.40.50.880">
    <property type="match status" value="1"/>
</dbReference>
<dbReference type="PRINTS" id="PR00097">
    <property type="entry name" value="ANTSNTHASEII"/>
</dbReference>
<evidence type="ECO:0000256" key="10">
    <source>
        <dbReference type="ARBA" id="ARBA00049285"/>
    </source>
</evidence>
<feature type="active site" evidence="11">
    <location>
        <position position="372"/>
    </location>
</feature>
<dbReference type="GO" id="GO:0006526">
    <property type="term" value="P:L-arginine biosynthetic process"/>
    <property type="evidence" value="ECO:0007669"/>
    <property type="project" value="UniProtKB-UniRule"/>
</dbReference>
<evidence type="ECO:0000256" key="11">
    <source>
        <dbReference type="HAMAP-Rule" id="MF_01209"/>
    </source>
</evidence>
<dbReference type="UniPathway" id="UPA00068">
    <property type="reaction ID" value="UER00171"/>
</dbReference>
<dbReference type="GO" id="GO:0004359">
    <property type="term" value="F:glutaminase activity"/>
    <property type="evidence" value="ECO:0007669"/>
    <property type="project" value="RHEA"/>
</dbReference>
<dbReference type="GO" id="GO:0005524">
    <property type="term" value="F:ATP binding"/>
    <property type="evidence" value="ECO:0007669"/>
    <property type="project" value="UniProtKB-UniRule"/>
</dbReference>
<dbReference type="NCBIfam" id="TIGR01368">
    <property type="entry name" value="CPSaseIIsmall"/>
    <property type="match status" value="1"/>
</dbReference>
<comment type="pathway">
    <text evidence="2 11">Amino-acid biosynthesis; L-arginine biosynthesis; carbamoyl phosphate from bicarbonate: step 1/1.</text>
</comment>
<dbReference type="OrthoDB" id="9804328at2"/>
<dbReference type="EC" id="6.3.5.5" evidence="11"/>
<dbReference type="InterPro" id="IPR017926">
    <property type="entry name" value="GATASE"/>
</dbReference>
<evidence type="ECO:0000256" key="2">
    <source>
        <dbReference type="ARBA" id="ARBA00005077"/>
    </source>
</evidence>
<protein>
    <recommendedName>
        <fullName evidence="11">Carbamoyl phosphate synthase small chain</fullName>
        <ecNumber evidence="11">6.3.5.5</ecNumber>
    </recommendedName>
    <alternativeName>
        <fullName evidence="11">Carbamoyl phosphate synthetase glutamine chain</fullName>
    </alternativeName>
</protein>
<proteinExistence type="inferred from homology"/>
<evidence type="ECO:0000313" key="14">
    <source>
        <dbReference type="Proteomes" id="UP000315995"/>
    </source>
</evidence>
<keyword evidence="11" id="KW-0028">Amino-acid biosynthesis</keyword>
<comment type="function">
    <text evidence="11">Small subunit of the glutamine-dependent carbamoyl phosphate synthetase (CPSase). CPSase catalyzes the formation of carbamoyl phosphate from the ammonia moiety of glutamine, carbonate, and phosphate donated by ATP, constituting the first step of 2 biosynthetic pathways, one leading to arginine and/or urea and the other to pyrimidine nucleotides. The small subunit (glutamine amidotransferase) binds and cleaves glutamine to supply the large subunit with the substrate ammonia.</text>
</comment>
<keyword evidence="14" id="KW-1185">Reference proteome</keyword>
<dbReference type="Pfam" id="PF00988">
    <property type="entry name" value="CPSase_sm_chain"/>
    <property type="match status" value="1"/>
</dbReference>
<comment type="subunit">
    <text evidence="11">Composed of two chains; the small (or glutamine) chain promotes the hydrolysis of glutamine to ammonia, which is used by the large (or ammonia) chain to synthesize carbamoyl phosphate. Tetramer of heterodimers (alpha,beta)4.</text>
</comment>
<comment type="catalytic activity">
    <reaction evidence="9 11">
        <text>hydrogencarbonate + L-glutamine + 2 ATP + H2O = carbamoyl phosphate + L-glutamate + 2 ADP + phosphate + 2 H(+)</text>
        <dbReference type="Rhea" id="RHEA:18633"/>
        <dbReference type="ChEBI" id="CHEBI:15377"/>
        <dbReference type="ChEBI" id="CHEBI:15378"/>
        <dbReference type="ChEBI" id="CHEBI:17544"/>
        <dbReference type="ChEBI" id="CHEBI:29985"/>
        <dbReference type="ChEBI" id="CHEBI:30616"/>
        <dbReference type="ChEBI" id="CHEBI:43474"/>
        <dbReference type="ChEBI" id="CHEBI:58228"/>
        <dbReference type="ChEBI" id="CHEBI:58359"/>
        <dbReference type="ChEBI" id="CHEBI:456216"/>
        <dbReference type="EC" id="6.3.5.5"/>
    </reaction>
</comment>
<dbReference type="PRINTS" id="PR00096">
    <property type="entry name" value="GATASE"/>
</dbReference>
<feature type="binding site" evidence="11">
    <location>
        <position position="328"/>
    </location>
    <ligand>
        <name>L-glutamine</name>
        <dbReference type="ChEBI" id="CHEBI:58359"/>
    </ligand>
</feature>
<dbReference type="PANTHER" id="PTHR43418:SF7">
    <property type="entry name" value="CARBAMOYL-PHOSPHATE SYNTHASE SMALL CHAIN"/>
    <property type="match status" value="1"/>
</dbReference>
<evidence type="ECO:0000256" key="3">
    <source>
        <dbReference type="ARBA" id="ARBA00007800"/>
    </source>
</evidence>
<feature type="binding site" evidence="11">
    <location>
        <position position="287"/>
    </location>
    <ligand>
        <name>L-glutamine</name>
        <dbReference type="ChEBI" id="CHEBI:58359"/>
    </ligand>
</feature>
<feature type="active site" description="Nucleophile" evidence="11">
    <location>
        <position position="286"/>
    </location>
</feature>
<dbReference type="EMBL" id="CP041186">
    <property type="protein sequence ID" value="QDG54328.1"/>
    <property type="molecule type" value="Genomic_DNA"/>
</dbReference>
<accession>A0A5B8YIS0</accession>
<dbReference type="RefSeq" id="WP_141200772.1">
    <property type="nucleotide sequence ID" value="NZ_CP041186.1"/>
</dbReference>
<dbReference type="GO" id="GO:0004088">
    <property type="term" value="F:carbamoyl-phosphate synthase (glutamine-hydrolyzing) activity"/>
    <property type="evidence" value="ECO:0007669"/>
    <property type="project" value="UniProtKB-UniRule"/>
</dbReference>
<keyword evidence="11" id="KW-0055">Arginine biosynthesis</keyword>
<dbReference type="InterPro" id="IPR036480">
    <property type="entry name" value="CarbP_synth_ssu_N_sf"/>
</dbReference>
<dbReference type="GO" id="GO:0006541">
    <property type="term" value="P:glutamine metabolic process"/>
    <property type="evidence" value="ECO:0007669"/>
    <property type="project" value="InterPro"/>
</dbReference>
<comment type="catalytic activity">
    <reaction evidence="10 11">
        <text>L-glutamine + H2O = L-glutamate + NH4(+)</text>
        <dbReference type="Rhea" id="RHEA:15889"/>
        <dbReference type="ChEBI" id="CHEBI:15377"/>
        <dbReference type="ChEBI" id="CHEBI:28938"/>
        <dbReference type="ChEBI" id="CHEBI:29985"/>
        <dbReference type="ChEBI" id="CHEBI:58359"/>
    </reaction>
</comment>
<feature type="binding site" evidence="11">
    <location>
        <position position="330"/>
    </location>
    <ligand>
        <name>L-glutamine</name>
        <dbReference type="ChEBI" id="CHEBI:58359"/>
    </ligand>
</feature>
<dbReference type="GO" id="GO:0044205">
    <property type="term" value="P:'de novo' UMP biosynthetic process"/>
    <property type="evidence" value="ECO:0007669"/>
    <property type="project" value="UniProtKB-UniRule"/>
</dbReference>
<feature type="binding site" evidence="11">
    <location>
        <position position="259"/>
    </location>
    <ligand>
        <name>L-glutamine</name>
        <dbReference type="ChEBI" id="CHEBI:58359"/>
    </ligand>
</feature>
<organism evidence="13 14">
    <name type="scientific">Persicimonas caeni</name>
    <dbReference type="NCBI Taxonomy" id="2292766"/>
    <lineage>
        <taxon>Bacteria</taxon>
        <taxon>Deltaproteobacteria</taxon>
        <taxon>Bradymonadales</taxon>
        <taxon>Bradymonadaceae</taxon>
        <taxon>Persicimonas</taxon>
    </lineage>
</organism>
<keyword evidence="4 11" id="KW-0436">Ligase</keyword>
<evidence type="ECO:0000313" key="13">
    <source>
        <dbReference type="EMBL" id="QDG54328.1"/>
    </source>
</evidence>
<dbReference type="Gene3D" id="3.50.30.20">
    <property type="entry name" value="Carbamoyl-phosphate synthase small subunit, N-terminal domain"/>
    <property type="match status" value="1"/>
</dbReference>
<evidence type="ECO:0000256" key="6">
    <source>
        <dbReference type="ARBA" id="ARBA00022840"/>
    </source>
</evidence>
<evidence type="ECO:0000256" key="5">
    <source>
        <dbReference type="ARBA" id="ARBA00022741"/>
    </source>
</evidence>
<dbReference type="UniPathway" id="UPA00070">
    <property type="reaction ID" value="UER00115"/>
</dbReference>
<dbReference type="InterPro" id="IPR029062">
    <property type="entry name" value="Class_I_gatase-like"/>
</dbReference>
<dbReference type="PANTHER" id="PTHR43418">
    <property type="entry name" value="MULTIFUNCTIONAL TRYPTOPHAN BIOSYNTHESIS PROTEIN-RELATED"/>
    <property type="match status" value="1"/>
</dbReference>
<dbReference type="FunFam" id="3.50.30.20:FF:000001">
    <property type="entry name" value="Carbamoyl-phosphate synthase small chain"/>
    <property type="match status" value="1"/>
</dbReference>
<evidence type="ECO:0000256" key="7">
    <source>
        <dbReference type="ARBA" id="ARBA00022962"/>
    </source>
</evidence>
<evidence type="ECO:0000259" key="12">
    <source>
        <dbReference type="SMART" id="SM01097"/>
    </source>
</evidence>
<feature type="active site" evidence="11">
    <location>
        <position position="370"/>
    </location>
</feature>
<feature type="binding site" evidence="11">
    <location>
        <position position="261"/>
    </location>
    <ligand>
        <name>L-glutamine</name>
        <dbReference type="ChEBI" id="CHEBI:58359"/>
    </ligand>
</feature>
<dbReference type="Proteomes" id="UP000315995">
    <property type="component" value="Chromosome"/>
</dbReference>
<dbReference type="InterPro" id="IPR035686">
    <property type="entry name" value="CPSase_GATase1"/>
</dbReference>
<evidence type="ECO:0000256" key="1">
    <source>
        <dbReference type="ARBA" id="ARBA00004812"/>
    </source>
</evidence>
<dbReference type="SUPFAM" id="SSF52021">
    <property type="entry name" value="Carbamoyl phosphate synthetase, small subunit N-terminal domain"/>
    <property type="match status" value="1"/>
</dbReference>
<dbReference type="NCBIfam" id="NF009475">
    <property type="entry name" value="PRK12838.1"/>
    <property type="match status" value="1"/>
</dbReference>
<feature type="binding site" evidence="11">
    <location>
        <position position="331"/>
    </location>
    <ligand>
        <name>L-glutamine</name>
        <dbReference type="ChEBI" id="CHEBI:58359"/>
    </ligand>
</feature>
<gene>
    <name evidence="11 13" type="primary">carA</name>
    <name evidence="13" type="ORF">FIV42_27355</name>
</gene>
<feature type="region of interest" description="CPSase" evidence="11">
    <location>
        <begin position="1"/>
        <end position="210"/>
    </location>
</feature>
<evidence type="ECO:0000256" key="9">
    <source>
        <dbReference type="ARBA" id="ARBA00048816"/>
    </source>
</evidence>
<evidence type="ECO:0000256" key="4">
    <source>
        <dbReference type="ARBA" id="ARBA00022598"/>
    </source>
</evidence>
<dbReference type="HAMAP" id="MF_01209">
    <property type="entry name" value="CPSase_S_chain"/>
    <property type="match status" value="1"/>
</dbReference>
<dbReference type="InterPro" id="IPR050472">
    <property type="entry name" value="Anth_synth/Amidotransfase"/>
</dbReference>
<sequence length="396" mass="42775">MSSQNNKENREPALLVLEDGTCFEGVAAGASGVAVGEAVFNTSMSGYQEILTDPSYAGQLVTLTMPHIGNYGVNTADMESATIQAAGLIVRSISETPSNYRSEMSLPDWLADNEIVAITEIDTRALTRHLRDKGVMMAVIAHGATAEDAERWQKHLADQPDYGSGEFVGKVAHNEPLSVVVHPEVSGEEELGEARVELVPHDPDAGDERPHVVVIDYGVKFSILRNLDAQGLRLTLVPGSTSMDEIRELKPDGIMLSNGPGDPARLDDYLATVKGVVETYPTFGICLGHQLLARALGAETFKLPFGHRGPNQPVKNMSTGKIAMTSQNHGYAVRSETLPADLEVTHINLNDETVEGFRHKSLPVLSVQYHPEAGPGPHDAVDFFDDFAKMVREASA</sequence>
<dbReference type="AlphaFoldDB" id="A0A4Y6Q166"/>
<dbReference type="SUPFAM" id="SSF52317">
    <property type="entry name" value="Class I glutamine amidotransferase-like"/>
    <property type="match status" value="1"/>
</dbReference>
<keyword evidence="7 11" id="KW-0315">Glutamine amidotransferase</keyword>
<dbReference type="InterPro" id="IPR006274">
    <property type="entry name" value="CarbamoylP_synth_ssu"/>
</dbReference>
<dbReference type="InterPro" id="IPR002474">
    <property type="entry name" value="CarbamoylP_synth_ssu_N"/>
</dbReference>
<keyword evidence="6 11" id="KW-0067">ATP-binding</keyword>
<feature type="domain" description="Carbamoyl-phosphate synthase small subunit N-terminal" evidence="12">
    <location>
        <begin position="11"/>
        <end position="141"/>
    </location>
</feature>
<dbReference type="CDD" id="cd01744">
    <property type="entry name" value="GATase1_CPSase"/>
    <property type="match status" value="1"/>
</dbReference>
<evidence type="ECO:0000256" key="8">
    <source>
        <dbReference type="ARBA" id="ARBA00022975"/>
    </source>
</evidence>
<comment type="similarity">
    <text evidence="3 11">Belongs to the CarA family.</text>
</comment>
<keyword evidence="8 11" id="KW-0665">Pyrimidine biosynthesis</keyword>
<dbReference type="PROSITE" id="PS51273">
    <property type="entry name" value="GATASE_TYPE_1"/>
    <property type="match status" value="1"/>
</dbReference>
<comment type="pathway">
    <text evidence="1 11">Pyrimidine metabolism; UMP biosynthesis via de novo pathway; (S)-dihydroorotate from bicarbonate: step 1/3.</text>
</comment>
<dbReference type="PRINTS" id="PR00099">
    <property type="entry name" value="CPSGATASE"/>
</dbReference>
<accession>A0A4Y6Q166</accession>
<name>A0A4Y6Q166_PERCE</name>
<keyword evidence="5 11" id="KW-0547">Nucleotide-binding</keyword>
<dbReference type="GO" id="GO:0006207">
    <property type="term" value="P:'de novo' pyrimidine nucleobase biosynthetic process"/>
    <property type="evidence" value="ECO:0007669"/>
    <property type="project" value="InterPro"/>
</dbReference>
<dbReference type="SMART" id="SM01097">
    <property type="entry name" value="CPSase_sm_chain"/>
    <property type="match status" value="1"/>
</dbReference>